<gene>
    <name evidence="3" type="ORF">VTL71DRAFT_2901</name>
</gene>
<dbReference type="InterPro" id="IPR010730">
    <property type="entry name" value="HET"/>
</dbReference>
<keyword evidence="1" id="KW-1133">Transmembrane helix</keyword>
<dbReference type="InterPro" id="IPR052895">
    <property type="entry name" value="HetReg/Transcr_Mod"/>
</dbReference>
<evidence type="ECO:0000256" key="1">
    <source>
        <dbReference type="SAM" id="Phobius"/>
    </source>
</evidence>
<dbReference type="Proteomes" id="UP001595075">
    <property type="component" value="Unassembled WGS sequence"/>
</dbReference>
<evidence type="ECO:0000313" key="4">
    <source>
        <dbReference type="Proteomes" id="UP001595075"/>
    </source>
</evidence>
<feature type="transmembrane region" description="Helical" evidence="1">
    <location>
        <begin position="152"/>
        <end position="169"/>
    </location>
</feature>
<name>A0ABR4C6F7_9HELO</name>
<dbReference type="PANTHER" id="PTHR24148">
    <property type="entry name" value="ANKYRIN REPEAT DOMAIN-CONTAINING PROTEIN 39 HOMOLOG-RELATED"/>
    <property type="match status" value="1"/>
</dbReference>
<feature type="domain" description="Heterokaryon incompatibility" evidence="2">
    <location>
        <begin position="307"/>
        <end position="466"/>
    </location>
</feature>
<sequence>MGPWFGLVPELDARIKDMDRAADSLGSSDDNTTPGERQERQEKFNLAYSTVVWHCLKPSFASLGVFFIDTMIGIPLLWKHVSVLPALVIALAIVSKQRPATTLIILSMISTAPWTSRSFTRILGVYLCFDTFFSPLLWYIYEEISDHTEIRWIMIGCVLNTVYLGTVALTYMFRPIFAVLVAFISWMGITFFGIFVHDPGWIKILAEAAPEMQVPGKPLESIFRHALQVFIFRLNGIIRYWAKRSRARVGSAPTPRWWVIPYTYHSLHNDITEHKRDIRLLRILKGTAHEEIACQLIVVSLDTPGTFDAISYVRGNPLKEKKIVVDGCDLSITQSAYDIIYRRRSPGVDRLIWIDQVCIKQEAGDDSLEKDYQVQLMKGIYEAATRVLAFLRLDHSMVEIGKPTPRPNAYLVQSHFAELFYRHEILGHNPASFNAVYQSESKAAQWDALVAFFANPWFRRVWIVQEAVFAKDLIIFYGDICLDWRHLARAVNVIYEQNLLQRFQSEDLYPYSTLQNEYKMGLHNVDSMLEFRGDAKSHLARTLAQDPYHFTQEPFLEAFIRTVLGNRTSYGTDPRPTTEQCLRDYEAFYKIDELKERLQALVENGDPSAIV</sequence>
<protein>
    <recommendedName>
        <fullName evidence="2">Heterokaryon incompatibility domain-containing protein</fullName>
    </recommendedName>
</protein>
<evidence type="ECO:0000313" key="3">
    <source>
        <dbReference type="EMBL" id="KAL2065232.1"/>
    </source>
</evidence>
<accession>A0ABR4C6F7</accession>
<dbReference type="Pfam" id="PF06985">
    <property type="entry name" value="HET"/>
    <property type="match status" value="1"/>
</dbReference>
<dbReference type="EMBL" id="JAZHXI010000012">
    <property type="protein sequence ID" value="KAL2065232.1"/>
    <property type="molecule type" value="Genomic_DNA"/>
</dbReference>
<feature type="transmembrane region" description="Helical" evidence="1">
    <location>
        <begin position="118"/>
        <end position="140"/>
    </location>
</feature>
<comment type="caution">
    <text evidence="3">The sequence shown here is derived from an EMBL/GenBank/DDBJ whole genome shotgun (WGS) entry which is preliminary data.</text>
</comment>
<keyword evidence="1" id="KW-0472">Membrane</keyword>
<keyword evidence="4" id="KW-1185">Reference proteome</keyword>
<proteinExistence type="predicted"/>
<dbReference type="PANTHER" id="PTHR24148:SF73">
    <property type="entry name" value="HET DOMAIN PROTEIN (AFU_ORTHOLOGUE AFUA_8G01020)"/>
    <property type="match status" value="1"/>
</dbReference>
<feature type="transmembrane region" description="Helical" evidence="1">
    <location>
        <begin position="176"/>
        <end position="196"/>
    </location>
</feature>
<reference evidence="3 4" key="1">
    <citation type="journal article" date="2024" name="Commun. Biol.">
        <title>Comparative genomic analysis of thermophilic fungi reveals convergent evolutionary adaptations and gene losses.</title>
        <authorList>
            <person name="Steindorff A.S."/>
            <person name="Aguilar-Pontes M.V."/>
            <person name="Robinson A.J."/>
            <person name="Andreopoulos B."/>
            <person name="LaButti K."/>
            <person name="Kuo A."/>
            <person name="Mondo S."/>
            <person name="Riley R."/>
            <person name="Otillar R."/>
            <person name="Haridas S."/>
            <person name="Lipzen A."/>
            <person name="Grimwood J."/>
            <person name="Schmutz J."/>
            <person name="Clum A."/>
            <person name="Reid I.D."/>
            <person name="Moisan M.C."/>
            <person name="Butler G."/>
            <person name="Nguyen T.T.M."/>
            <person name="Dewar K."/>
            <person name="Conant G."/>
            <person name="Drula E."/>
            <person name="Henrissat B."/>
            <person name="Hansel C."/>
            <person name="Singer S."/>
            <person name="Hutchinson M.I."/>
            <person name="de Vries R.P."/>
            <person name="Natvig D.O."/>
            <person name="Powell A.J."/>
            <person name="Tsang A."/>
            <person name="Grigoriev I.V."/>
        </authorList>
    </citation>
    <scope>NUCLEOTIDE SEQUENCE [LARGE SCALE GENOMIC DNA]</scope>
    <source>
        <strain evidence="3 4">CBS 494.80</strain>
    </source>
</reference>
<organism evidence="3 4">
    <name type="scientific">Oculimacula yallundae</name>
    <dbReference type="NCBI Taxonomy" id="86028"/>
    <lineage>
        <taxon>Eukaryota</taxon>
        <taxon>Fungi</taxon>
        <taxon>Dikarya</taxon>
        <taxon>Ascomycota</taxon>
        <taxon>Pezizomycotina</taxon>
        <taxon>Leotiomycetes</taxon>
        <taxon>Helotiales</taxon>
        <taxon>Ploettnerulaceae</taxon>
        <taxon>Oculimacula</taxon>
    </lineage>
</organism>
<keyword evidence="1" id="KW-0812">Transmembrane</keyword>
<evidence type="ECO:0000259" key="2">
    <source>
        <dbReference type="Pfam" id="PF06985"/>
    </source>
</evidence>